<evidence type="ECO:0008006" key="4">
    <source>
        <dbReference type="Google" id="ProtNLM"/>
    </source>
</evidence>
<proteinExistence type="predicted"/>
<feature type="transmembrane region" description="Helical" evidence="1">
    <location>
        <begin position="582"/>
        <end position="600"/>
    </location>
</feature>
<gene>
    <name evidence="2" type="ORF">Enr13x_51390</name>
</gene>
<accession>A0A518HWX7</accession>
<keyword evidence="1" id="KW-0812">Transmembrane</keyword>
<dbReference type="AlphaFoldDB" id="A0A518HWX7"/>
<reference evidence="2 3" key="1">
    <citation type="submission" date="2019-03" db="EMBL/GenBank/DDBJ databases">
        <title>Deep-cultivation of Planctomycetes and their phenomic and genomic characterization uncovers novel biology.</title>
        <authorList>
            <person name="Wiegand S."/>
            <person name="Jogler M."/>
            <person name="Boedeker C."/>
            <person name="Pinto D."/>
            <person name="Vollmers J."/>
            <person name="Rivas-Marin E."/>
            <person name="Kohn T."/>
            <person name="Peeters S.H."/>
            <person name="Heuer A."/>
            <person name="Rast P."/>
            <person name="Oberbeckmann S."/>
            <person name="Bunk B."/>
            <person name="Jeske O."/>
            <person name="Meyerdierks A."/>
            <person name="Storesund J.E."/>
            <person name="Kallscheuer N."/>
            <person name="Luecker S."/>
            <person name="Lage O.M."/>
            <person name="Pohl T."/>
            <person name="Merkel B.J."/>
            <person name="Hornburger P."/>
            <person name="Mueller R.-W."/>
            <person name="Bruemmer F."/>
            <person name="Labrenz M."/>
            <person name="Spormann A.M."/>
            <person name="Op den Camp H."/>
            <person name="Overmann J."/>
            <person name="Amann R."/>
            <person name="Jetten M.S.M."/>
            <person name="Mascher T."/>
            <person name="Medema M.H."/>
            <person name="Devos D.P."/>
            <person name="Kaster A.-K."/>
            <person name="Ovreas L."/>
            <person name="Rohde M."/>
            <person name="Galperin M.Y."/>
            <person name="Jogler C."/>
        </authorList>
    </citation>
    <scope>NUCLEOTIDE SEQUENCE [LARGE SCALE GENOMIC DNA]</scope>
    <source>
        <strain evidence="2 3">Enr13</strain>
    </source>
</reference>
<sequence length="900" mass="99844">MQDIDRSQRDDAVAVSHILAEFPPSCFASAVAHSLWCTNLLPLFEQFARDNLRAMMFSQPSTFRAEGREPNAPFFGSKGVSGTARAVRSRFKITVKDRRACALPLKSKETPGQNASPRCRLGRRIEIACLALWLSTGAVAIADTTVPDSSATPESSAAPSVNARPAVVAPHLTEDAPRALADNLGRLRREVDDVRKAYQGWGLKRTIEVFKTVREDPTAGGSQTVDWSKQTSQYSCRDDFLRLGERFRSERVEPSLQRMVFAFDGQVGRIRFSQGVINRPLSTSSNVYERNGTPKLPHSVLVELHYSRHLEWLLLDNYEVRPFPPQTVIGDPEVEEVQLDGHPCWKLRWYGINNEDLDMISDCEVYLAKDRCLLPLRQIYETPAGDRVPEVKTIDIDEFQFDSATGLWFPKQVTAANRWNSQMQLNRIRFELDDQFGDVAKYADAPVITPEHSKPPKAVVSGHAPAAVLTELAGPGASSIVMRQAFETQTAGSSTLGLLLFLATLAIWFKATRLGRALRQFLGRHPTLMGLSGISLTALVGYASSYPPGWTVYGLSMMFAGLFGLAWIAMTFMLIGDKQVSIRTALFAAACTALCFGGYSKGIKRIQVRQRMISEVREFGGRVEMGLWHLDEEGLYLPNRLEQLFGEAWSGRAHRAAIPNESFSEKNIDRWCLDEVRWLGLASQDEAAFDVDGDSLSRLGATDALWTLHVEGGYLGGEALTAAAKFPRLVDLHYDCQHRSVAKEIALLGHLERVWLTNAVVDDALIKSLRGIKNLDYVTLIKPRFGNCDRPHHDWSIDGVEVQYATLTPQAVNTLGQLSTNLFFVDCHVKLPAAAEVALPLTTGFSFRDSDLDNQALLRLTEAPHLTSVGLTGTDVSIDGIEAFSQRRPEVALALRSPRE</sequence>
<name>A0A518HWX7_9BACT</name>
<dbReference type="Proteomes" id="UP000319004">
    <property type="component" value="Chromosome"/>
</dbReference>
<keyword evidence="1" id="KW-0472">Membrane</keyword>
<feature type="transmembrane region" description="Helical" evidence="1">
    <location>
        <begin position="491"/>
        <end position="509"/>
    </location>
</feature>
<dbReference type="KEGG" id="snep:Enr13x_51390"/>
<keyword evidence="1" id="KW-1133">Transmembrane helix</keyword>
<evidence type="ECO:0000313" key="3">
    <source>
        <dbReference type="Proteomes" id="UP000319004"/>
    </source>
</evidence>
<feature type="transmembrane region" description="Helical" evidence="1">
    <location>
        <begin position="550"/>
        <end position="575"/>
    </location>
</feature>
<protein>
    <recommendedName>
        <fullName evidence="4">Leucine Rich repeats (2 copies)</fullName>
    </recommendedName>
</protein>
<feature type="transmembrane region" description="Helical" evidence="1">
    <location>
        <begin position="521"/>
        <end position="544"/>
    </location>
</feature>
<keyword evidence="3" id="KW-1185">Reference proteome</keyword>
<evidence type="ECO:0000313" key="2">
    <source>
        <dbReference type="EMBL" id="QDV45264.1"/>
    </source>
</evidence>
<organism evidence="2 3">
    <name type="scientific">Stieleria neptunia</name>
    <dbReference type="NCBI Taxonomy" id="2527979"/>
    <lineage>
        <taxon>Bacteria</taxon>
        <taxon>Pseudomonadati</taxon>
        <taxon>Planctomycetota</taxon>
        <taxon>Planctomycetia</taxon>
        <taxon>Pirellulales</taxon>
        <taxon>Pirellulaceae</taxon>
        <taxon>Stieleria</taxon>
    </lineage>
</organism>
<dbReference type="EMBL" id="CP037423">
    <property type="protein sequence ID" value="QDV45264.1"/>
    <property type="molecule type" value="Genomic_DNA"/>
</dbReference>
<evidence type="ECO:0000256" key="1">
    <source>
        <dbReference type="SAM" id="Phobius"/>
    </source>
</evidence>